<keyword evidence="8" id="KW-0539">Nucleus</keyword>
<evidence type="ECO:0000259" key="15">
    <source>
        <dbReference type="PROSITE" id="PS51666"/>
    </source>
</evidence>
<keyword evidence="4" id="KW-0067">ATP-binding</keyword>
<dbReference type="PROSITE" id="PS50014">
    <property type="entry name" value="BROMODOMAIN_2"/>
    <property type="match status" value="1"/>
</dbReference>
<dbReference type="Gene3D" id="3.40.50.300">
    <property type="entry name" value="P-loop containing nucleotide triphosphate hydrolases"/>
    <property type="match status" value="1"/>
</dbReference>
<dbReference type="GO" id="GO:0006355">
    <property type="term" value="P:regulation of DNA-templated transcription"/>
    <property type="evidence" value="ECO:0007669"/>
    <property type="project" value="InterPro"/>
</dbReference>
<dbReference type="InterPro" id="IPR001650">
    <property type="entry name" value="Helicase_C-like"/>
</dbReference>
<dbReference type="InterPro" id="IPR000330">
    <property type="entry name" value="SNF2_N"/>
</dbReference>
<evidence type="ECO:0000256" key="9">
    <source>
        <dbReference type="PROSITE-ProRule" id="PRU00035"/>
    </source>
</evidence>
<feature type="domain" description="Helicase ATP-binding" evidence="12">
    <location>
        <begin position="601"/>
        <end position="766"/>
    </location>
</feature>
<keyword evidence="3" id="KW-0378">Hydrolase</keyword>
<evidence type="ECO:0000256" key="6">
    <source>
        <dbReference type="ARBA" id="ARBA00023117"/>
    </source>
</evidence>
<protein>
    <recommendedName>
        <fullName evidence="18">SNF2-family ATP dependent chromatin remodeling factor snf21</fullName>
    </recommendedName>
</protein>
<dbReference type="SMART" id="SM00490">
    <property type="entry name" value="HELICc"/>
    <property type="match status" value="1"/>
</dbReference>
<comment type="subcellular location">
    <subcellularLocation>
        <location evidence="1">Nucleus</location>
    </subcellularLocation>
</comment>
<gene>
    <name evidence="16" type="ORF">K503DRAFT_869557</name>
</gene>
<dbReference type="Pfam" id="PF08880">
    <property type="entry name" value="QLQ"/>
    <property type="match status" value="1"/>
</dbReference>
<reference evidence="16 17" key="1">
    <citation type="submission" date="2016-06" db="EMBL/GenBank/DDBJ databases">
        <title>Comparative genomics of the ectomycorrhizal sister species Rhizopogon vinicolor and Rhizopogon vesiculosus (Basidiomycota: Boletales) reveals a divergence of the mating type B locus.</title>
        <authorList>
            <consortium name="DOE Joint Genome Institute"/>
            <person name="Mujic A.B."/>
            <person name="Kuo A."/>
            <person name="Tritt A."/>
            <person name="Lipzen A."/>
            <person name="Chen C."/>
            <person name="Johnson J."/>
            <person name="Sharma A."/>
            <person name="Barry K."/>
            <person name="Grigoriev I.V."/>
            <person name="Spatafora J.W."/>
        </authorList>
    </citation>
    <scope>NUCLEOTIDE SEQUENCE [LARGE SCALE GENOMIC DNA]</scope>
    <source>
        <strain evidence="16 17">AM-OR11-026</strain>
    </source>
</reference>
<feature type="compositionally biased region" description="Acidic residues" evidence="10">
    <location>
        <begin position="1454"/>
        <end position="1465"/>
    </location>
</feature>
<dbReference type="Pfam" id="PF00271">
    <property type="entry name" value="Helicase_C"/>
    <property type="match status" value="1"/>
</dbReference>
<dbReference type="PANTHER" id="PTHR10799">
    <property type="entry name" value="SNF2/RAD54 HELICASE FAMILY"/>
    <property type="match status" value="1"/>
</dbReference>
<dbReference type="GO" id="GO:0005634">
    <property type="term" value="C:nucleus"/>
    <property type="evidence" value="ECO:0007669"/>
    <property type="project" value="UniProtKB-SubCell"/>
</dbReference>
<dbReference type="Gene3D" id="1.20.5.170">
    <property type="match status" value="1"/>
</dbReference>
<dbReference type="SMART" id="SM00573">
    <property type="entry name" value="HSA"/>
    <property type="match status" value="1"/>
</dbReference>
<evidence type="ECO:0000259" key="11">
    <source>
        <dbReference type="PROSITE" id="PS50014"/>
    </source>
</evidence>
<dbReference type="CDD" id="cd17996">
    <property type="entry name" value="DEXHc_SMARCA2_SMARCA4"/>
    <property type="match status" value="1"/>
</dbReference>
<keyword evidence="7" id="KW-0804">Transcription</keyword>
<keyword evidence="5" id="KW-0805">Transcription regulation</keyword>
<dbReference type="PROSITE" id="PS51194">
    <property type="entry name" value="HELICASE_CTER"/>
    <property type="match status" value="1"/>
</dbReference>
<dbReference type="CDD" id="cd18793">
    <property type="entry name" value="SF2_C_SNF"/>
    <property type="match status" value="1"/>
</dbReference>
<dbReference type="Pfam" id="PF00176">
    <property type="entry name" value="SNF2-rel_dom"/>
    <property type="match status" value="1"/>
</dbReference>
<feature type="domain" description="QLQ" evidence="15">
    <location>
        <begin position="136"/>
        <end position="171"/>
    </location>
</feature>
<evidence type="ECO:0000256" key="4">
    <source>
        <dbReference type="ARBA" id="ARBA00022840"/>
    </source>
</evidence>
<dbReference type="FunFam" id="3.40.50.10810:FF:000008">
    <property type="entry name" value="Chromatin structure-remodeling complex subunit snf21"/>
    <property type="match status" value="1"/>
</dbReference>
<evidence type="ECO:0000313" key="17">
    <source>
        <dbReference type="Proteomes" id="UP000092154"/>
    </source>
</evidence>
<keyword evidence="2" id="KW-0547">Nucleotide-binding</keyword>
<dbReference type="PROSITE" id="PS51666">
    <property type="entry name" value="QLQ"/>
    <property type="match status" value="1"/>
</dbReference>
<dbReference type="FunCoup" id="A0A1B7MLF5">
    <property type="interactions" value="755"/>
</dbReference>
<keyword evidence="17" id="KW-1185">Reference proteome</keyword>
<proteinExistence type="predicted"/>
<evidence type="ECO:0000256" key="1">
    <source>
        <dbReference type="ARBA" id="ARBA00004123"/>
    </source>
</evidence>
<organism evidence="16 17">
    <name type="scientific">Rhizopogon vinicolor AM-OR11-026</name>
    <dbReference type="NCBI Taxonomy" id="1314800"/>
    <lineage>
        <taxon>Eukaryota</taxon>
        <taxon>Fungi</taxon>
        <taxon>Dikarya</taxon>
        <taxon>Basidiomycota</taxon>
        <taxon>Agaricomycotina</taxon>
        <taxon>Agaricomycetes</taxon>
        <taxon>Agaricomycetidae</taxon>
        <taxon>Boletales</taxon>
        <taxon>Suillineae</taxon>
        <taxon>Rhizopogonaceae</taxon>
        <taxon>Rhizopogon</taxon>
    </lineage>
</organism>
<dbReference type="Proteomes" id="UP000092154">
    <property type="component" value="Unassembled WGS sequence"/>
</dbReference>
<feature type="compositionally biased region" description="Low complexity" evidence="10">
    <location>
        <begin position="1"/>
        <end position="41"/>
    </location>
</feature>
<evidence type="ECO:0008006" key="18">
    <source>
        <dbReference type="Google" id="ProtNLM"/>
    </source>
</evidence>
<feature type="region of interest" description="Disordered" evidence="10">
    <location>
        <begin position="1205"/>
        <end position="1288"/>
    </location>
</feature>
<dbReference type="InterPro" id="IPR014978">
    <property type="entry name" value="Gln-Leu-Gln_QLQ"/>
</dbReference>
<dbReference type="InterPro" id="IPR014001">
    <property type="entry name" value="Helicase_ATP-bd"/>
</dbReference>
<dbReference type="InterPro" id="IPR029295">
    <property type="entry name" value="SnAC"/>
</dbReference>
<feature type="region of interest" description="Disordered" evidence="10">
    <location>
        <begin position="88"/>
        <end position="130"/>
    </location>
</feature>
<dbReference type="OrthoDB" id="5857104at2759"/>
<accession>A0A1B7MLF5</accession>
<dbReference type="GO" id="GO:0016787">
    <property type="term" value="F:hydrolase activity"/>
    <property type="evidence" value="ECO:0007669"/>
    <property type="project" value="UniProtKB-KW"/>
</dbReference>
<dbReference type="InterPro" id="IPR001487">
    <property type="entry name" value="Bromodomain"/>
</dbReference>
<feature type="domain" description="HSA" evidence="14">
    <location>
        <begin position="415"/>
        <end position="487"/>
    </location>
</feature>
<sequence length="1465" mass="166043">MAMQGQHPIQQIQQQNSFQMQAQQPHGAHQQGQPSPAQAAQLRQMQIQRYNLAIQRIKDLRQSGAAVDTSPELAQLVKFVNAYSHMAQQHMNKQDHPQPNGHPQPTPQTDGLINGAAVNGHPPPQAIPGPSVTPVSFTPEQIGALRAQIMAFKLVSRGSPIPDHLQHAIRVPNTAVPELEKLLQGSDVPSRIVDSAAKIQKGIVAPPPPSEPPVPAEIVKEEHGPPIDSADLPKGPFLEDSVNSGVYPYNAFKMPFSHLERPPDVDPTMFATRLQRLLIPSIMPTGLDVHQIINERDRFIEARVQQRIRELEQLPATIGQGNFDSLADDILGAPKQETTDENQQLSAPLPPHGKLRAVIELKSLRMLEKQRAMRALVAERLIQGTLLPLNRVDFRRARKPTLRDARMTEQAERKQRIDRERRAKHKHVEQLSVICQHGRDIVAVNRAAQERVTKLGRAVLAFHAFTEKEEQKRIERISKERLKALKADDEEAYMKLIDTAKDTRITHLLRQTDAYLDSLAQAVVAQQNESGPLDTNFDQEEGPANEATFGAQVSADAQDDKGKVDYYAVAHRISEKVSRQPLILVGGQLKDYQLKGLQWMVSLYNNKLNGILADEMGLGKTIQTISLVTFLIEVKKQRGPYLVIVPLSTMTNWSGEFAKWAPAVKMISYKGNPMQRRNLQGDLRVGQFQVLLTTYEYIIKDRPVLSKIKWVHMIIDEGHRMKNTQSKLAQTLTQYYHSRYRLILTGTPLQNNLPELWALLNFVLPKIFNSVKSFDEWFNTPFANSGTGDKIELNEEEALLIIRRLHKVLRPFLLRRLKKDVESELPDKVEKVIKVRMSALQSQLYRQMKKHKMIADGKDAKGKSGGVKGLSNELMQLRKICQHPFLFESVEDKVNPGGLIDDKLVRTSGKLELLSRILPKFFSTGHRVLIFFQMTKVMDIMEDFLRMMGWKHLRLDGGTKTDERAMHVQHFNAKDSEIKVFILSTRAGGLGLNLQTADTVIIFDSDWNPHADLQAQDRAHRIGQTKAVRILRFITEKSVEEAMYARARYKLDIDDKVIQAGRFDNKSTQEEQEEFLRSILEADQEEENEEAGDMNDDELNEMLARNDEEVEIFRAMDIKRDQDALNAWRAAGNRGKPPQQLMQLEELPECYQTDEPFEAKELDESLEGRGQRRRNVVNYNDGLSDEQWAMAVEDGEDLQELVDRARGKKERRAANKLLKESDTPGRGTPASDAGGRRGKKGKGKMAANDYDTPVLPGKRKRGMKSMSVTPSLNEDDDDERDMKRRKTKMGDLAPAMRDKMKKAFNEVHKAVLACEDKDGRKRCELFRELPDRRDYPDYYQLITHPIALSTLRKRGNAGYYKSIAHYKEDWKLMFDNARTYNQEGSWVYIDAEEMEKVFHGTLEKLTAGSGLPGASLALGGPSSSMAYDSALTPMDEDERPRGRARSAGRKQIISDDEYLTPSDEE</sequence>
<dbReference type="STRING" id="1314800.A0A1B7MLF5"/>
<dbReference type="SMART" id="SM00487">
    <property type="entry name" value="DEXDc"/>
    <property type="match status" value="1"/>
</dbReference>
<dbReference type="SMART" id="SM01314">
    <property type="entry name" value="SnAC"/>
    <property type="match status" value="1"/>
</dbReference>
<dbReference type="PROSITE" id="PS51192">
    <property type="entry name" value="HELICASE_ATP_BIND_1"/>
    <property type="match status" value="1"/>
</dbReference>
<evidence type="ECO:0000259" key="12">
    <source>
        <dbReference type="PROSITE" id="PS51192"/>
    </source>
</evidence>
<keyword evidence="6 9" id="KW-0103">Bromodomain</keyword>
<evidence type="ECO:0000256" key="10">
    <source>
        <dbReference type="SAM" id="MobiDB-lite"/>
    </source>
</evidence>
<evidence type="ECO:0000256" key="8">
    <source>
        <dbReference type="ARBA" id="ARBA00023242"/>
    </source>
</evidence>
<dbReference type="Pfam" id="PF00439">
    <property type="entry name" value="Bromodomain"/>
    <property type="match status" value="1"/>
</dbReference>
<feature type="domain" description="Helicase C-terminal" evidence="13">
    <location>
        <begin position="913"/>
        <end position="1074"/>
    </location>
</feature>
<dbReference type="Pfam" id="PF07529">
    <property type="entry name" value="HSA"/>
    <property type="match status" value="1"/>
</dbReference>
<dbReference type="InterPro" id="IPR014012">
    <property type="entry name" value="HSA_dom"/>
</dbReference>
<dbReference type="InterPro" id="IPR049730">
    <property type="entry name" value="SNF2/RAD54-like_C"/>
</dbReference>
<dbReference type="InterPro" id="IPR027417">
    <property type="entry name" value="P-loop_NTPase"/>
</dbReference>
<dbReference type="InParanoid" id="A0A1B7MLF5"/>
<dbReference type="InterPro" id="IPR036427">
    <property type="entry name" value="Bromodomain-like_sf"/>
</dbReference>
<dbReference type="SMART" id="SM00951">
    <property type="entry name" value="QLQ"/>
    <property type="match status" value="1"/>
</dbReference>
<evidence type="ECO:0000313" key="16">
    <source>
        <dbReference type="EMBL" id="OAX33422.1"/>
    </source>
</evidence>
<dbReference type="Pfam" id="PF14619">
    <property type="entry name" value="SnAC"/>
    <property type="match status" value="1"/>
</dbReference>
<dbReference type="GO" id="GO:0005524">
    <property type="term" value="F:ATP binding"/>
    <property type="evidence" value="ECO:0007669"/>
    <property type="project" value="InterPro"/>
</dbReference>
<evidence type="ECO:0000259" key="14">
    <source>
        <dbReference type="PROSITE" id="PS51204"/>
    </source>
</evidence>
<evidence type="ECO:0000256" key="3">
    <source>
        <dbReference type="ARBA" id="ARBA00022801"/>
    </source>
</evidence>
<evidence type="ECO:0000256" key="7">
    <source>
        <dbReference type="ARBA" id="ARBA00023163"/>
    </source>
</evidence>
<dbReference type="PROSITE" id="PS51204">
    <property type="entry name" value="HSA"/>
    <property type="match status" value="1"/>
</dbReference>
<dbReference type="GO" id="GO:0006338">
    <property type="term" value="P:chromatin remodeling"/>
    <property type="evidence" value="ECO:0007669"/>
    <property type="project" value="UniProtKB-ARBA"/>
</dbReference>
<dbReference type="SUPFAM" id="SSF52540">
    <property type="entry name" value="P-loop containing nucleoside triphosphate hydrolases"/>
    <property type="match status" value="2"/>
</dbReference>
<dbReference type="Gene3D" id="3.40.50.10810">
    <property type="entry name" value="Tandem AAA-ATPase domain"/>
    <property type="match status" value="1"/>
</dbReference>
<dbReference type="GO" id="GO:0042393">
    <property type="term" value="F:histone binding"/>
    <property type="evidence" value="ECO:0007669"/>
    <property type="project" value="InterPro"/>
</dbReference>
<evidence type="ECO:0000256" key="2">
    <source>
        <dbReference type="ARBA" id="ARBA00022741"/>
    </source>
</evidence>
<dbReference type="EMBL" id="KV448771">
    <property type="protein sequence ID" value="OAX33422.1"/>
    <property type="molecule type" value="Genomic_DNA"/>
</dbReference>
<feature type="domain" description="Bromo" evidence="11">
    <location>
        <begin position="1318"/>
        <end position="1388"/>
    </location>
</feature>
<dbReference type="SMART" id="SM00297">
    <property type="entry name" value="BROMO"/>
    <property type="match status" value="1"/>
</dbReference>
<evidence type="ECO:0000259" key="13">
    <source>
        <dbReference type="PROSITE" id="PS51194"/>
    </source>
</evidence>
<dbReference type="InterPro" id="IPR038718">
    <property type="entry name" value="SNF2-like_sf"/>
</dbReference>
<name>A0A1B7MLF5_9AGAM</name>
<dbReference type="Gene3D" id="1.20.920.10">
    <property type="entry name" value="Bromodomain-like"/>
    <property type="match status" value="1"/>
</dbReference>
<dbReference type="SUPFAM" id="SSF47370">
    <property type="entry name" value="Bromodomain"/>
    <property type="match status" value="1"/>
</dbReference>
<feature type="region of interest" description="Disordered" evidence="10">
    <location>
        <begin position="1"/>
        <end position="42"/>
    </location>
</feature>
<feature type="region of interest" description="Disordered" evidence="10">
    <location>
        <begin position="1427"/>
        <end position="1465"/>
    </location>
</feature>
<evidence type="ECO:0000256" key="5">
    <source>
        <dbReference type="ARBA" id="ARBA00023015"/>
    </source>
</evidence>
<dbReference type="PRINTS" id="PR00503">
    <property type="entry name" value="BROMODOMAIN"/>
</dbReference>